<dbReference type="Proteomes" id="UP000240538">
    <property type="component" value="Segment"/>
</dbReference>
<protein>
    <submittedName>
        <fullName evidence="1">Uncharacterized protein</fullName>
    </submittedName>
</protein>
<evidence type="ECO:0000313" key="2">
    <source>
        <dbReference type="Proteomes" id="UP000240538"/>
    </source>
</evidence>
<sequence>MTETDLKLIETECKQLVNNLFTNDKTPMECFGITWTKAEILEKAILT</sequence>
<keyword evidence="2" id="KW-1185">Reference proteome</keyword>
<evidence type="ECO:0000313" key="1">
    <source>
        <dbReference type="EMBL" id="AUM58525.1"/>
    </source>
</evidence>
<name>A0A2I6PFL8_9CAUD</name>
<gene>
    <name evidence="1" type="ORF">phiP43_167</name>
</gene>
<accession>A0A2I6PFL8</accession>
<reference evidence="1 2" key="1">
    <citation type="submission" date="2017-12" db="EMBL/GenBank/DDBJ databases">
        <title>Complete genome sequence and characterization of bacteriophage phiP4-3 infecting Proteus pennea.</title>
        <authorList>
            <person name="He Y."/>
            <person name="Yang H."/>
        </authorList>
    </citation>
    <scope>NUCLEOTIDE SEQUENCE [LARGE SCALE GENOMIC DNA]</scope>
</reference>
<organism evidence="1 2">
    <name type="scientific">Proteus phage phiP4-3</name>
    <dbReference type="NCBI Taxonomy" id="2065203"/>
    <lineage>
        <taxon>Viruses</taxon>
        <taxon>Duplodnaviria</taxon>
        <taxon>Heunggongvirae</taxon>
        <taxon>Uroviricota</taxon>
        <taxon>Caudoviricetes</taxon>
        <taxon>Pantevenvirales</taxon>
        <taxon>Straboviridae</taxon>
        <taxon>Bragavirus</taxon>
        <taxon>Bragavirus p43</taxon>
    </lineage>
</organism>
<proteinExistence type="predicted"/>
<dbReference type="EMBL" id="MG696114">
    <property type="protein sequence ID" value="AUM58525.1"/>
    <property type="molecule type" value="Genomic_DNA"/>
</dbReference>